<dbReference type="EMBL" id="FMVJ01000007">
    <property type="protein sequence ID" value="SCY88632.1"/>
    <property type="molecule type" value="Genomic_DNA"/>
</dbReference>
<evidence type="ECO:0000259" key="2">
    <source>
        <dbReference type="Pfam" id="PF14415"/>
    </source>
</evidence>
<proteinExistence type="predicted"/>
<organism evidence="3 4">
    <name type="scientific">Microvirga guangxiensis</name>
    <dbReference type="NCBI Taxonomy" id="549386"/>
    <lineage>
        <taxon>Bacteria</taxon>
        <taxon>Pseudomonadati</taxon>
        <taxon>Pseudomonadota</taxon>
        <taxon>Alphaproteobacteria</taxon>
        <taxon>Hyphomicrobiales</taxon>
        <taxon>Methylobacteriaceae</taxon>
        <taxon>Microvirga</taxon>
    </lineage>
</organism>
<dbReference type="Gene3D" id="2.60.40.3680">
    <property type="match status" value="1"/>
</dbReference>
<feature type="signal peptide" evidence="1">
    <location>
        <begin position="1"/>
        <end position="22"/>
    </location>
</feature>
<name>A0A1G5JJR9_9HYPH</name>
<dbReference type="RefSeq" id="WP_091135280.1">
    <property type="nucleotide sequence ID" value="NZ_FMVJ01000007.1"/>
</dbReference>
<evidence type="ECO:0000313" key="3">
    <source>
        <dbReference type="EMBL" id="SCY88632.1"/>
    </source>
</evidence>
<feature type="chain" id="PRO_5011477489" description="DUF4424 domain-containing protein" evidence="1">
    <location>
        <begin position="23"/>
        <end position="323"/>
    </location>
</feature>
<feature type="domain" description="DUF4424" evidence="2">
    <location>
        <begin position="22"/>
        <end position="317"/>
    </location>
</feature>
<dbReference type="STRING" id="549386.SAMN02927923_02695"/>
<evidence type="ECO:0000313" key="4">
    <source>
        <dbReference type="Proteomes" id="UP000199569"/>
    </source>
</evidence>
<dbReference type="AlphaFoldDB" id="A0A1G5JJR9"/>
<dbReference type="Pfam" id="PF14415">
    <property type="entry name" value="DUF4424"/>
    <property type="match status" value="1"/>
</dbReference>
<gene>
    <name evidence="3" type="ORF">SAMN02927923_02695</name>
</gene>
<protein>
    <recommendedName>
        <fullName evidence="2">DUF4424 domain-containing protein</fullName>
    </recommendedName>
</protein>
<accession>A0A1G5JJR9</accession>
<keyword evidence="4" id="KW-1185">Reference proteome</keyword>
<keyword evidence="1" id="KW-0732">Signal</keyword>
<evidence type="ECO:0000256" key="1">
    <source>
        <dbReference type="SAM" id="SignalP"/>
    </source>
</evidence>
<dbReference type="OrthoDB" id="7299818at2"/>
<reference evidence="4" key="1">
    <citation type="submission" date="2016-10" db="EMBL/GenBank/DDBJ databases">
        <authorList>
            <person name="Varghese N."/>
            <person name="Submissions S."/>
        </authorList>
    </citation>
    <scope>NUCLEOTIDE SEQUENCE [LARGE SCALE GENOMIC DNA]</scope>
    <source>
        <strain evidence="4">CGMCC 1.7666</strain>
    </source>
</reference>
<dbReference type="Proteomes" id="UP000199569">
    <property type="component" value="Unassembled WGS sequence"/>
</dbReference>
<sequence length="323" mass="35640">MRYLLTLAALASVSFWPGAVRANDTMAHFAAGELVFTQTDAVSMVSEDLFLSMNEVRVTYRFRNLTSQDVKGLVAFPMPEVGRTMSDADYPDGPEANPMRFSVSVDGQPSAVQFEAKAVLNGRDVTKTLRDLDIPIPPYSERVDSALKKLDRQAIDRLEREGLLETGDEMFPNWALAGAYHWQQTFPAGRDTIIQHRYKPSVGATVLSLDSMVRAKTAEEMYLVGENSCMDGDFIKGAKKWAARQLKSGGGSQRILDYILVTGANWAGPIGTFTLTVDKGHPDNLVSFCGEGVRKIAPTQFQMVKKNFTPKQNISVLILDTGF</sequence>
<dbReference type="InterPro" id="IPR025538">
    <property type="entry name" value="DUF4424"/>
</dbReference>